<proteinExistence type="predicted"/>
<dbReference type="eggNOG" id="COG0524">
    <property type="taxonomic scope" value="Bacteria"/>
</dbReference>
<keyword evidence="3" id="KW-1185">Reference proteome</keyword>
<dbReference type="Proteomes" id="UP000030661">
    <property type="component" value="Unassembled WGS sequence"/>
</dbReference>
<dbReference type="InterPro" id="IPR029056">
    <property type="entry name" value="Ribokinase-like"/>
</dbReference>
<dbReference type="SUPFAM" id="SSF53613">
    <property type="entry name" value="Ribokinase-like"/>
    <property type="match status" value="1"/>
</dbReference>
<sequence length="294" mass="32413">MKTYDITFVGHLCFDEITPYHGETSVAPGSAVLCGAIAAARIGQRVAIVTRMAPADEQILQPLNDLGVETLVVPASETTYAVVIHPTPNVDERILKITRSAGFFTADDMPAIATRDLHLAGISDQEFTLDFIRELKARGYRLSVDMQSFVRQVDPLTRNIAFKDVLQKYDIVKLMSRVKLDVVEAKVLTGTDDLEQAARQFEAWGSPETVITHAEGVLAHVNGKTYYEKFSNRSSVGRTGRGDTTFAAYLARRSDHDVAESLKFAAALVSIKMETPGPFRGTLADVMTRMEQEE</sequence>
<organism evidence="2">
    <name type="scientific">Vecturithrix granuli</name>
    <dbReference type="NCBI Taxonomy" id="1499967"/>
    <lineage>
        <taxon>Bacteria</taxon>
        <taxon>Candidatus Moduliflexota</taxon>
        <taxon>Candidatus Vecturitrichia</taxon>
        <taxon>Candidatus Vecturitrichales</taxon>
        <taxon>Candidatus Vecturitrichaceae</taxon>
        <taxon>Candidatus Vecturithrix</taxon>
    </lineage>
</organism>
<dbReference type="Gene3D" id="3.40.1190.20">
    <property type="match status" value="1"/>
</dbReference>
<gene>
    <name evidence="2" type="ORF">U27_05903</name>
</gene>
<reference evidence="2" key="1">
    <citation type="journal article" date="2015" name="PeerJ">
        <title>First genomic representation of candidate bacterial phylum KSB3 points to enhanced environmental sensing as a trigger of wastewater bulking.</title>
        <authorList>
            <person name="Sekiguchi Y."/>
            <person name="Ohashi A."/>
            <person name="Parks D.H."/>
            <person name="Yamauchi T."/>
            <person name="Tyson G.W."/>
            <person name="Hugenholtz P."/>
        </authorList>
    </citation>
    <scope>NUCLEOTIDE SEQUENCE [LARGE SCALE GENOMIC DNA]</scope>
</reference>
<evidence type="ECO:0000313" key="2">
    <source>
        <dbReference type="EMBL" id="GAK58928.1"/>
    </source>
</evidence>
<dbReference type="InterPro" id="IPR011611">
    <property type="entry name" value="PfkB_dom"/>
</dbReference>
<dbReference type="Pfam" id="PF00294">
    <property type="entry name" value="PfkB"/>
    <property type="match status" value="1"/>
</dbReference>
<evidence type="ECO:0000313" key="3">
    <source>
        <dbReference type="Proteomes" id="UP000030661"/>
    </source>
</evidence>
<accession>A0A081C2X3</accession>
<protein>
    <submittedName>
        <fullName evidence="2">PfkB domain protein</fullName>
    </submittedName>
</protein>
<dbReference type="STRING" id="1499967.U27_05903"/>
<dbReference type="EMBL" id="DF820469">
    <property type="protein sequence ID" value="GAK58928.1"/>
    <property type="molecule type" value="Genomic_DNA"/>
</dbReference>
<dbReference type="AlphaFoldDB" id="A0A081C2X3"/>
<evidence type="ECO:0000259" key="1">
    <source>
        <dbReference type="Pfam" id="PF00294"/>
    </source>
</evidence>
<dbReference type="HOGENOM" id="CLU_065902_0_0_0"/>
<name>A0A081C2X3_VECG1</name>
<feature type="domain" description="Carbohydrate kinase PfkB" evidence="1">
    <location>
        <begin position="15"/>
        <end position="277"/>
    </location>
</feature>